<dbReference type="OrthoDB" id="10327132at2759"/>
<name>A0A9W2Z9V2_BIOGL</name>
<evidence type="ECO:0000256" key="3">
    <source>
        <dbReference type="SAM" id="SignalP"/>
    </source>
</evidence>
<keyword evidence="2" id="KW-0812">Transmembrane</keyword>
<feature type="region of interest" description="Disordered" evidence="1">
    <location>
        <begin position="448"/>
        <end position="474"/>
    </location>
</feature>
<proteinExistence type="predicted"/>
<keyword evidence="4" id="KW-1185">Reference proteome</keyword>
<keyword evidence="3" id="KW-0732">Signal</keyword>
<feature type="transmembrane region" description="Helical" evidence="2">
    <location>
        <begin position="399"/>
        <end position="423"/>
    </location>
</feature>
<dbReference type="GeneID" id="106076064"/>
<evidence type="ECO:0000313" key="4">
    <source>
        <dbReference type="Proteomes" id="UP001165740"/>
    </source>
</evidence>
<evidence type="ECO:0000256" key="1">
    <source>
        <dbReference type="SAM" id="MobiDB-lite"/>
    </source>
</evidence>
<dbReference type="Proteomes" id="UP001165740">
    <property type="component" value="Chromosome 17"/>
</dbReference>
<organism evidence="4 5">
    <name type="scientific">Biomphalaria glabrata</name>
    <name type="common">Bloodfluke planorb</name>
    <name type="synonym">Freshwater snail</name>
    <dbReference type="NCBI Taxonomy" id="6526"/>
    <lineage>
        <taxon>Eukaryota</taxon>
        <taxon>Metazoa</taxon>
        <taxon>Spiralia</taxon>
        <taxon>Lophotrochozoa</taxon>
        <taxon>Mollusca</taxon>
        <taxon>Gastropoda</taxon>
        <taxon>Heterobranchia</taxon>
        <taxon>Euthyneura</taxon>
        <taxon>Panpulmonata</taxon>
        <taxon>Hygrophila</taxon>
        <taxon>Lymnaeoidea</taxon>
        <taxon>Planorbidae</taxon>
        <taxon>Biomphalaria</taxon>
    </lineage>
</organism>
<dbReference type="AlphaFoldDB" id="A0A9W2Z9V2"/>
<dbReference type="RefSeq" id="XP_055871748.1">
    <property type="nucleotide sequence ID" value="XM_056015773.1"/>
</dbReference>
<reference evidence="5 6" key="1">
    <citation type="submission" date="2025-04" db="UniProtKB">
        <authorList>
            <consortium name="RefSeq"/>
        </authorList>
    </citation>
    <scope>IDENTIFICATION</scope>
</reference>
<keyword evidence="2" id="KW-0472">Membrane</keyword>
<gene>
    <name evidence="5 6" type="primary">LOC106076064</name>
</gene>
<sequence length="695" mass="77989">MGSHMMCLVVFVFGLFSCKCGSGDRLCPLDSRDGLVSVICAGKVHSRSSSFLNWTIQTVDQSEERTGHIVCNIKTQWCYFDGSKDVQATLSDFDGSKDVQATLSDFDGYKDVQATLSVEGETFLSVLTFKRLPLDQEATRTTCIFWDKVETSAKSKVALCAAKVAESTNVPRCTDLLSRVSGLELRCKGHGSYCLALEGIDPVLISPKKTGDEASTLWSPSPTTFWTHSGASLTSLSTLLNSVCRRSKESPAQGRTRYPGTVLSWQDRVAELKTRRLLRRSLRSVNNSCKPVFMLRNTTYNATNNTTIDCYEFPNLKNDDTLTCQVKGTDVNVTCYSVLKNETKWGIYSSPFLVKNVYADYRAFCLCFNVQDPECGNATLSLNQSCTPAYTKYDVMVTLYYVVAGVLSVVCFIFVSSTCIYVCRNGSVLYSYYYFDVYRRIKRELRERPQQKGAPPIPPPRLPPRGSRVRGRLEETRFDDNRGLPEARELCSREMSVARVDNVRGRSEVRMGNVRGRSEVRVDNVRGRSEVRVDNVRGRSEVRVDNVRGRSEVRMDNVRGRSEVRVDDARVCLLARDVPARIEYNPSTGSSFGWTQDDVFETGFEQREPNDTDRLNTSARCRSDEDGYLIPSAVSSMDQWTAVDSKYLNECECRAPPPLPCRRPTKGQELVLVTKTNFDSDTSGVSMSILKDTED</sequence>
<dbReference type="RefSeq" id="XP_055871749.1">
    <property type="nucleotide sequence ID" value="XM_056015774.1"/>
</dbReference>
<feature type="signal peptide" evidence="3">
    <location>
        <begin position="1"/>
        <end position="23"/>
    </location>
</feature>
<accession>A0A9W2Z9V2</accession>
<evidence type="ECO:0000256" key="2">
    <source>
        <dbReference type="SAM" id="Phobius"/>
    </source>
</evidence>
<evidence type="ECO:0000313" key="5">
    <source>
        <dbReference type="RefSeq" id="XP_055871748.1"/>
    </source>
</evidence>
<evidence type="ECO:0000313" key="6">
    <source>
        <dbReference type="RefSeq" id="XP_055871749.1"/>
    </source>
</evidence>
<protein>
    <submittedName>
        <fullName evidence="5 6">Uncharacterized protein LOC106076064</fullName>
    </submittedName>
</protein>
<keyword evidence="2" id="KW-1133">Transmembrane helix</keyword>
<feature type="chain" id="PRO_5044702581" evidence="3">
    <location>
        <begin position="24"/>
        <end position="695"/>
    </location>
</feature>